<evidence type="ECO:0000256" key="1">
    <source>
        <dbReference type="SAM" id="MobiDB-lite"/>
    </source>
</evidence>
<gene>
    <name evidence="2" type="ORF">Taro_000755</name>
</gene>
<sequence>MVDGDDKNDMRYLYEAMDKTKENLRERNPKAYRKWWAIIDKRWEMSLHHDLHVAGYFFNPKIQYKDNVYNDGEVMRGTMNVITRLARTMNERLDAMAEVERYKLKLGIYGGYEMTYAAQRLTPARIQKIYLPIRAQKKEDKGKKKAKANKERRTEEPRRKS</sequence>
<evidence type="ECO:0000313" key="2">
    <source>
        <dbReference type="EMBL" id="MQL68474.1"/>
    </source>
</evidence>
<reference evidence="2" key="1">
    <citation type="submission" date="2017-07" db="EMBL/GenBank/DDBJ databases">
        <title>Taro Niue Genome Assembly and Annotation.</title>
        <authorList>
            <person name="Atibalentja N."/>
            <person name="Keating K."/>
            <person name="Fields C.J."/>
        </authorList>
    </citation>
    <scope>NUCLEOTIDE SEQUENCE</scope>
    <source>
        <strain evidence="2">Niue_2</strain>
        <tissue evidence="2">Leaf</tissue>
    </source>
</reference>
<accession>A0A843TFU3</accession>
<organism evidence="2 3">
    <name type="scientific">Colocasia esculenta</name>
    <name type="common">Wild taro</name>
    <name type="synonym">Arum esculentum</name>
    <dbReference type="NCBI Taxonomy" id="4460"/>
    <lineage>
        <taxon>Eukaryota</taxon>
        <taxon>Viridiplantae</taxon>
        <taxon>Streptophyta</taxon>
        <taxon>Embryophyta</taxon>
        <taxon>Tracheophyta</taxon>
        <taxon>Spermatophyta</taxon>
        <taxon>Magnoliopsida</taxon>
        <taxon>Liliopsida</taxon>
        <taxon>Araceae</taxon>
        <taxon>Aroideae</taxon>
        <taxon>Colocasieae</taxon>
        <taxon>Colocasia</taxon>
    </lineage>
</organism>
<evidence type="ECO:0000313" key="3">
    <source>
        <dbReference type="Proteomes" id="UP000652761"/>
    </source>
</evidence>
<dbReference type="AlphaFoldDB" id="A0A843TFU3"/>
<name>A0A843TFU3_COLES</name>
<keyword evidence="3" id="KW-1185">Reference proteome</keyword>
<dbReference type="OrthoDB" id="2012664at2759"/>
<protein>
    <submittedName>
        <fullName evidence="2">Uncharacterized protein</fullName>
    </submittedName>
</protein>
<dbReference type="Proteomes" id="UP000652761">
    <property type="component" value="Unassembled WGS sequence"/>
</dbReference>
<dbReference type="EMBL" id="NMUH01000014">
    <property type="protein sequence ID" value="MQL68474.1"/>
    <property type="molecule type" value="Genomic_DNA"/>
</dbReference>
<proteinExistence type="predicted"/>
<comment type="caution">
    <text evidence="2">The sequence shown here is derived from an EMBL/GenBank/DDBJ whole genome shotgun (WGS) entry which is preliminary data.</text>
</comment>
<feature type="region of interest" description="Disordered" evidence="1">
    <location>
        <begin position="137"/>
        <end position="161"/>
    </location>
</feature>